<dbReference type="GO" id="GO:0046872">
    <property type="term" value="F:metal ion binding"/>
    <property type="evidence" value="ECO:0007669"/>
    <property type="project" value="UniProtKB-KW"/>
</dbReference>
<dbReference type="Proteomes" id="UP000003288">
    <property type="component" value="Unassembled WGS sequence"/>
</dbReference>
<evidence type="ECO:0000313" key="7">
    <source>
        <dbReference type="EMBL" id="EDM24568.1"/>
    </source>
</evidence>
<sequence>MTKYQTVCPYCGTGCNIDLYVENGRIVEAKPTPNHPVNDGELCLKGWYGWEYVHSPKRLTKPLIRKKDGKFSKDGKLEEASWEEAYNLVASKIKESIEKYGPNSIFGFSSARCLNEDNYVFQKFFRALGTNNIDHCARL</sequence>
<dbReference type="EMBL" id="ABCJ01000001">
    <property type="protein sequence ID" value="EDM24568.1"/>
    <property type="molecule type" value="Genomic_DNA"/>
</dbReference>
<evidence type="ECO:0000259" key="6">
    <source>
        <dbReference type="PROSITE" id="PS51669"/>
    </source>
</evidence>
<dbReference type="Pfam" id="PF04879">
    <property type="entry name" value="Molybdop_Fe4S4"/>
    <property type="match status" value="1"/>
</dbReference>
<feature type="domain" description="4Fe-4S Mo/W bis-MGD-type" evidence="6">
    <location>
        <begin position="1"/>
        <end position="57"/>
    </location>
</feature>
<dbReference type="Gene3D" id="3.40.50.740">
    <property type="match status" value="1"/>
</dbReference>
<dbReference type="InterPro" id="IPR006963">
    <property type="entry name" value="Mopterin_OxRdtase_4Fe-4S_dom"/>
</dbReference>
<evidence type="ECO:0000256" key="2">
    <source>
        <dbReference type="ARBA" id="ARBA00022723"/>
    </source>
</evidence>
<dbReference type="PANTHER" id="PTHR43105:SF14">
    <property type="entry name" value="FORMATE DEHYDROGENASE H"/>
    <property type="match status" value="1"/>
</dbReference>
<keyword evidence="1" id="KW-0004">4Fe-4S</keyword>
<dbReference type="GO" id="GO:0003954">
    <property type="term" value="F:NADH dehydrogenase activity"/>
    <property type="evidence" value="ECO:0007669"/>
    <property type="project" value="TreeGrafter"/>
</dbReference>
<dbReference type="GO" id="GO:0051539">
    <property type="term" value="F:4 iron, 4 sulfur cluster binding"/>
    <property type="evidence" value="ECO:0007669"/>
    <property type="project" value="UniProtKB-KW"/>
</dbReference>
<evidence type="ECO:0000256" key="5">
    <source>
        <dbReference type="ARBA" id="ARBA00023014"/>
    </source>
</evidence>
<dbReference type="Gene3D" id="2.20.25.90">
    <property type="entry name" value="ADC-like domains"/>
    <property type="match status" value="1"/>
</dbReference>
<dbReference type="Pfam" id="PF00384">
    <property type="entry name" value="Molybdopterin"/>
    <property type="match status" value="1"/>
</dbReference>
<dbReference type="FunFam" id="2.20.25.90:FF:000001">
    <property type="entry name" value="Formate dehydrogenase subunit alpha"/>
    <property type="match status" value="1"/>
</dbReference>
<proteinExistence type="predicted"/>
<dbReference type="AlphaFoldDB" id="A0AAI9AJ33"/>
<keyword evidence="4" id="KW-0408">Iron</keyword>
<evidence type="ECO:0000256" key="4">
    <source>
        <dbReference type="ARBA" id="ARBA00023004"/>
    </source>
</evidence>
<dbReference type="PANTHER" id="PTHR43105">
    <property type="entry name" value="RESPIRATORY NITRATE REDUCTASE"/>
    <property type="match status" value="1"/>
</dbReference>
<dbReference type="InterPro" id="IPR006656">
    <property type="entry name" value="Mopterin_OxRdtase"/>
</dbReference>
<reference evidence="7 8" key="1">
    <citation type="journal article" date="2011" name="Stand. Genomic Sci.">
        <title>Draft genome sequence of Caminibacter mediatlanticus strain TB-2, an epsilonproteobacterium isolated from a deep-sea hydrothermal vent.</title>
        <authorList>
            <person name="Giovannelli D."/>
            <person name="Ferriera S."/>
            <person name="Johnson J."/>
            <person name="Kravitz S."/>
            <person name="Perez-Rodriguez I."/>
            <person name="Ricci J."/>
            <person name="O'Brien C."/>
            <person name="Voordeckers J.W."/>
            <person name="Bini E."/>
            <person name="Vetriani C."/>
        </authorList>
    </citation>
    <scope>NUCLEOTIDE SEQUENCE [LARGE SCALE GENOMIC DNA]</scope>
    <source>
        <strain evidence="7 8">TB-2</strain>
    </source>
</reference>
<name>A0AAI9AJ33_9BACT</name>
<protein>
    <submittedName>
        <fullName evidence="7">NADH dehydrogenase I chain G</fullName>
    </submittedName>
</protein>
<keyword evidence="2" id="KW-0479">Metal-binding</keyword>
<dbReference type="SUPFAM" id="SSF53706">
    <property type="entry name" value="Formate dehydrogenase/DMSO reductase, domains 1-3"/>
    <property type="match status" value="1"/>
</dbReference>
<dbReference type="GO" id="GO:0016020">
    <property type="term" value="C:membrane"/>
    <property type="evidence" value="ECO:0007669"/>
    <property type="project" value="TreeGrafter"/>
</dbReference>
<dbReference type="PROSITE" id="PS00551">
    <property type="entry name" value="MOLYBDOPTERIN_PROK_1"/>
    <property type="match status" value="1"/>
</dbReference>
<evidence type="ECO:0000256" key="1">
    <source>
        <dbReference type="ARBA" id="ARBA00022485"/>
    </source>
</evidence>
<dbReference type="InterPro" id="IPR050123">
    <property type="entry name" value="Prok_molybdopt-oxidoreductase"/>
</dbReference>
<comment type="caution">
    <text evidence="7">The sequence shown here is derived from an EMBL/GenBank/DDBJ whole genome shotgun (WGS) entry which is preliminary data.</text>
</comment>
<dbReference type="GO" id="GO:0022904">
    <property type="term" value="P:respiratory electron transport chain"/>
    <property type="evidence" value="ECO:0007669"/>
    <property type="project" value="TreeGrafter"/>
</dbReference>
<dbReference type="SMART" id="SM00926">
    <property type="entry name" value="Molybdop_Fe4S4"/>
    <property type="match status" value="1"/>
</dbReference>
<keyword evidence="3" id="KW-0560">Oxidoreductase</keyword>
<dbReference type="PROSITE" id="PS51669">
    <property type="entry name" value="4FE4S_MOW_BIS_MGD"/>
    <property type="match status" value="1"/>
</dbReference>
<organism evidence="7 8">
    <name type="scientific">Caminibacter mediatlanticus TB-2</name>
    <dbReference type="NCBI Taxonomy" id="391592"/>
    <lineage>
        <taxon>Bacteria</taxon>
        <taxon>Pseudomonadati</taxon>
        <taxon>Campylobacterota</taxon>
        <taxon>Epsilonproteobacteria</taxon>
        <taxon>Nautiliales</taxon>
        <taxon>Nautiliaceae</taxon>
        <taxon>Caminibacter</taxon>
    </lineage>
</organism>
<accession>A0AAI9AJ33</accession>
<keyword evidence="5" id="KW-0411">Iron-sulfur</keyword>
<evidence type="ECO:0000313" key="8">
    <source>
        <dbReference type="Proteomes" id="UP000003288"/>
    </source>
</evidence>
<evidence type="ECO:0000256" key="3">
    <source>
        <dbReference type="ARBA" id="ARBA00023002"/>
    </source>
</evidence>
<dbReference type="InterPro" id="IPR027467">
    <property type="entry name" value="MopterinOxRdtase_cofactor_BS"/>
</dbReference>
<gene>
    <name evidence="7" type="ORF">CMTB2_03593</name>
</gene>